<organism evidence="3 4">
    <name type="scientific">Periconia digitata</name>
    <dbReference type="NCBI Taxonomy" id="1303443"/>
    <lineage>
        <taxon>Eukaryota</taxon>
        <taxon>Fungi</taxon>
        <taxon>Dikarya</taxon>
        <taxon>Ascomycota</taxon>
        <taxon>Pezizomycotina</taxon>
        <taxon>Dothideomycetes</taxon>
        <taxon>Pleosporomycetidae</taxon>
        <taxon>Pleosporales</taxon>
        <taxon>Massarineae</taxon>
        <taxon>Periconiaceae</taxon>
        <taxon>Periconia</taxon>
    </lineage>
</organism>
<feature type="region of interest" description="Disordered" evidence="1">
    <location>
        <begin position="613"/>
        <end position="632"/>
    </location>
</feature>
<evidence type="ECO:0000256" key="1">
    <source>
        <dbReference type="SAM" id="MobiDB-lite"/>
    </source>
</evidence>
<dbReference type="EMBL" id="CAOQHR010000004">
    <property type="protein sequence ID" value="CAI6333080.1"/>
    <property type="molecule type" value="Genomic_DNA"/>
</dbReference>
<dbReference type="SMART" id="SM01017">
    <property type="entry name" value="Arrestin_C"/>
    <property type="match status" value="1"/>
</dbReference>
<feature type="compositionally biased region" description="Low complexity" evidence="1">
    <location>
        <begin position="106"/>
        <end position="128"/>
    </location>
</feature>
<evidence type="ECO:0000259" key="2">
    <source>
        <dbReference type="SMART" id="SM01017"/>
    </source>
</evidence>
<feature type="compositionally biased region" description="Basic and acidic residues" evidence="1">
    <location>
        <begin position="70"/>
        <end position="87"/>
    </location>
</feature>
<sequence>MVSNGFGEPRGISSNVASWARPRPLSDIRELTEPSLADTIPQRLLSEGNIPRSVSRSDLSRKPSVASRRPSIDNRLAENRDPDKKTSIDSNGARPAQRGRPGNRTPSPDISISSIYSIPPNSVPPRSSSRVRARSASRSRPPPPVTASRAPTSSLHIVPLPPPSLTDPNKTIPQRGQSQSPLRHIAARLDPISHDTNRRIPSQTFIREPLSAELLEFPVHRHPRVHLELDLSAGIFVGGGSVEGTVQIKIDEADRIRHRRALAIGRISIDLLGLEEASGNRRAVFLNLATELIDDDNPPPPNMVEHRDQIGHDDSFWNLMPSVTNMPFMMSLPLNVGPPPFQSKNAKIRYSVCVSLLIRDQGKQYIVRASEDVTILSVYDPEKALMSLPSPLTASDEWVKPRDVTVEVVKVTAGLHRQVWVSGTSIYVDVHIVNNSRKMIKKIELQLERDLLCYKHVCGSCSSCASQQLLTSVVYSGCCSYHGKIGQSSANLRQQRKIYTRKICNKTGDSRLARCACSSNTYPHLSFRSTSRSCYCEVWYVKPFTRRIPWDINQSGKYFEVRYFLNVIIGSAHTKLVAVQLPIVLIHMNSLDVVPNSVAQVAAAIEEKRTANTYKRGYSPPRLERQPSRSVQGRAFAAPRTQSLERMRSQAEELHVLSKDVDQSPRKDGTQRLNTAWDYRTPPSNRKGKILADGDVADLQNQLRRVKSNDTVLSKSATINRGNSMQSGRKCASSLGFRETEVREDIELGGLGMTG</sequence>
<feature type="region of interest" description="Disordered" evidence="1">
    <location>
        <begin position="1"/>
        <end position="181"/>
    </location>
</feature>
<comment type="caution">
    <text evidence="3">The sequence shown here is derived from an EMBL/GenBank/DDBJ whole genome shotgun (WGS) entry which is preliminary data.</text>
</comment>
<dbReference type="Proteomes" id="UP001152607">
    <property type="component" value="Unassembled WGS sequence"/>
</dbReference>
<feature type="domain" description="Arrestin C-terminal-like" evidence="2">
    <location>
        <begin position="405"/>
        <end position="590"/>
    </location>
</feature>
<evidence type="ECO:0000313" key="3">
    <source>
        <dbReference type="EMBL" id="CAI6333080.1"/>
    </source>
</evidence>
<accession>A0A9W4XLN1</accession>
<dbReference type="OrthoDB" id="298939at2759"/>
<dbReference type="InterPro" id="IPR014752">
    <property type="entry name" value="Arrestin-like_C"/>
</dbReference>
<dbReference type="InterPro" id="IPR014756">
    <property type="entry name" value="Ig_E-set"/>
</dbReference>
<gene>
    <name evidence="3" type="ORF">PDIGIT_LOCUS6116</name>
</gene>
<proteinExistence type="predicted"/>
<evidence type="ECO:0000313" key="4">
    <source>
        <dbReference type="Proteomes" id="UP001152607"/>
    </source>
</evidence>
<dbReference type="AlphaFoldDB" id="A0A9W4XLN1"/>
<keyword evidence="4" id="KW-1185">Reference proteome</keyword>
<feature type="compositionally biased region" description="Polar residues" evidence="1">
    <location>
        <begin position="166"/>
        <end position="181"/>
    </location>
</feature>
<name>A0A9W4XLN1_9PLEO</name>
<dbReference type="Gene3D" id="2.60.40.640">
    <property type="match status" value="2"/>
</dbReference>
<dbReference type="InterPro" id="IPR011022">
    <property type="entry name" value="Arrestin_C-like"/>
</dbReference>
<reference evidence="3" key="1">
    <citation type="submission" date="2023-01" db="EMBL/GenBank/DDBJ databases">
        <authorList>
            <person name="Van Ghelder C."/>
            <person name="Rancurel C."/>
        </authorList>
    </citation>
    <scope>NUCLEOTIDE SEQUENCE</scope>
    <source>
        <strain evidence="3">CNCM I-4278</strain>
    </source>
</reference>
<protein>
    <recommendedName>
        <fullName evidence="2">Arrestin C-terminal-like domain-containing protein</fullName>
    </recommendedName>
</protein>
<dbReference type="Pfam" id="PF02752">
    <property type="entry name" value="Arrestin_C"/>
    <property type="match status" value="1"/>
</dbReference>
<dbReference type="SUPFAM" id="SSF81296">
    <property type="entry name" value="E set domains"/>
    <property type="match status" value="2"/>
</dbReference>